<reference evidence="2 3" key="1">
    <citation type="submission" date="2024-01" db="EMBL/GenBank/DDBJ databases">
        <title>Genome assemblies of Stephania.</title>
        <authorList>
            <person name="Yang L."/>
        </authorList>
    </citation>
    <scope>NUCLEOTIDE SEQUENCE [LARGE SCALE GENOMIC DNA]</scope>
    <source>
        <strain evidence="2">JXDWG</strain>
        <tissue evidence="2">Leaf</tissue>
    </source>
</reference>
<accession>A0AAP0P729</accession>
<dbReference type="AlphaFoldDB" id="A0AAP0P729"/>
<evidence type="ECO:0000256" key="1">
    <source>
        <dbReference type="SAM" id="MobiDB-lite"/>
    </source>
</evidence>
<keyword evidence="3" id="KW-1185">Reference proteome</keyword>
<comment type="caution">
    <text evidence="2">The sequence shown here is derived from an EMBL/GenBank/DDBJ whole genome shotgun (WGS) entry which is preliminary data.</text>
</comment>
<dbReference type="EMBL" id="JBBNAG010000005">
    <property type="protein sequence ID" value="KAK9132489.1"/>
    <property type="molecule type" value="Genomic_DNA"/>
</dbReference>
<feature type="region of interest" description="Disordered" evidence="1">
    <location>
        <begin position="58"/>
        <end position="79"/>
    </location>
</feature>
<name>A0AAP0P729_9MAGN</name>
<protein>
    <submittedName>
        <fullName evidence="2">Uncharacterized protein</fullName>
    </submittedName>
</protein>
<organism evidence="2 3">
    <name type="scientific">Stephania cephalantha</name>
    <dbReference type="NCBI Taxonomy" id="152367"/>
    <lineage>
        <taxon>Eukaryota</taxon>
        <taxon>Viridiplantae</taxon>
        <taxon>Streptophyta</taxon>
        <taxon>Embryophyta</taxon>
        <taxon>Tracheophyta</taxon>
        <taxon>Spermatophyta</taxon>
        <taxon>Magnoliopsida</taxon>
        <taxon>Ranunculales</taxon>
        <taxon>Menispermaceae</taxon>
        <taxon>Menispermoideae</taxon>
        <taxon>Cissampelideae</taxon>
        <taxon>Stephania</taxon>
    </lineage>
</organism>
<evidence type="ECO:0000313" key="2">
    <source>
        <dbReference type="EMBL" id="KAK9132489.1"/>
    </source>
</evidence>
<dbReference type="Proteomes" id="UP001419268">
    <property type="component" value="Unassembled WGS sequence"/>
</dbReference>
<gene>
    <name evidence="2" type="ORF">Scep_012017</name>
</gene>
<sequence length="106" mass="12111">MMMDRMCNIRGRAFKIRKLAHQKWQSIIVPEGLRGGGWEDWLVAIDQMCSNMNAIRPPQPLPMNPPGTKGAKATTSRILSDQQMVTQTIRTLREWDLCPDHLSTVH</sequence>
<evidence type="ECO:0000313" key="3">
    <source>
        <dbReference type="Proteomes" id="UP001419268"/>
    </source>
</evidence>
<proteinExistence type="predicted"/>